<organism evidence="3 4">
    <name type="scientific">Chrysochromulina tobinii</name>
    <dbReference type="NCBI Taxonomy" id="1460289"/>
    <lineage>
        <taxon>Eukaryota</taxon>
        <taxon>Haptista</taxon>
        <taxon>Haptophyta</taxon>
        <taxon>Prymnesiophyceae</taxon>
        <taxon>Prymnesiales</taxon>
        <taxon>Chrysochromulinaceae</taxon>
        <taxon>Chrysochromulina</taxon>
    </lineage>
</organism>
<dbReference type="PANTHER" id="PTHR23315:SF7">
    <property type="entry name" value="U-BOX DOMAIN-CONTAINING PROTEIN 4"/>
    <property type="match status" value="1"/>
</dbReference>
<dbReference type="InterPro" id="IPR058678">
    <property type="entry name" value="ARM_PUB"/>
</dbReference>
<evidence type="ECO:0000313" key="3">
    <source>
        <dbReference type="EMBL" id="KOO34529.1"/>
    </source>
</evidence>
<feature type="non-terminal residue" evidence="3">
    <location>
        <position position="1"/>
    </location>
</feature>
<feature type="repeat" description="ARM" evidence="1">
    <location>
        <begin position="412"/>
        <end position="444"/>
    </location>
</feature>
<evidence type="ECO:0000259" key="2">
    <source>
        <dbReference type="Pfam" id="PF25598"/>
    </source>
</evidence>
<feature type="repeat" description="ARM" evidence="1">
    <location>
        <begin position="28"/>
        <end position="79"/>
    </location>
</feature>
<evidence type="ECO:0000256" key="1">
    <source>
        <dbReference type="PROSITE-ProRule" id="PRU00259"/>
    </source>
</evidence>
<dbReference type="InterPro" id="IPR016024">
    <property type="entry name" value="ARM-type_fold"/>
</dbReference>
<dbReference type="Pfam" id="PF25598">
    <property type="entry name" value="ARM_PUB"/>
    <property type="match status" value="1"/>
</dbReference>
<protein>
    <submittedName>
        <fullName evidence="3">Armadillo beta-catenin repeat family protein</fullName>
    </submittedName>
</protein>
<comment type="caution">
    <text evidence="3">The sequence shown here is derived from an EMBL/GenBank/DDBJ whole genome shotgun (WGS) entry which is preliminary data.</text>
</comment>
<feature type="repeat" description="ARM" evidence="1">
    <location>
        <begin position="78"/>
        <end position="109"/>
    </location>
</feature>
<reference evidence="4" key="1">
    <citation type="journal article" date="2015" name="PLoS Genet.">
        <title>Genome Sequence and Transcriptome Analyses of Chrysochromulina tobin: Metabolic Tools for Enhanced Algal Fitness in the Prominent Order Prymnesiales (Haptophyceae).</title>
        <authorList>
            <person name="Hovde B.T."/>
            <person name="Deodato C.R."/>
            <person name="Hunsperger H.M."/>
            <person name="Ryken S.A."/>
            <person name="Yost W."/>
            <person name="Jha R.K."/>
            <person name="Patterson J."/>
            <person name="Monnat R.J. Jr."/>
            <person name="Barlow S.B."/>
            <person name="Starkenburg S.R."/>
            <person name="Cattolico R.A."/>
        </authorList>
    </citation>
    <scope>NUCLEOTIDE SEQUENCE</scope>
    <source>
        <strain evidence="4">CCMP291</strain>
    </source>
</reference>
<dbReference type="InterPro" id="IPR011989">
    <property type="entry name" value="ARM-like"/>
</dbReference>
<evidence type="ECO:0000313" key="4">
    <source>
        <dbReference type="Proteomes" id="UP000037460"/>
    </source>
</evidence>
<dbReference type="InterPro" id="IPR000225">
    <property type="entry name" value="Armadillo"/>
</dbReference>
<dbReference type="PROSITE" id="PS50176">
    <property type="entry name" value="ARM_REPEAT"/>
    <property type="match status" value="7"/>
</dbReference>
<gene>
    <name evidence="3" type="ORF">Ctob_016070</name>
</gene>
<proteinExistence type="predicted"/>
<dbReference type="PANTHER" id="PTHR23315">
    <property type="entry name" value="U BOX DOMAIN-CONTAINING"/>
    <property type="match status" value="1"/>
</dbReference>
<dbReference type="AlphaFoldDB" id="A0A0M0K6W0"/>
<dbReference type="SMART" id="SM00185">
    <property type="entry name" value="ARM"/>
    <property type="match status" value="8"/>
</dbReference>
<dbReference type="Proteomes" id="UP000037460">
    <property type="component" value="Unassembled WGS sequence"/>
</dbReference>
<feature type="repeat" description="ARM" evidence="1">
    <location>
        <begin position="201"/>
        <end position="245"/>
    </location>
</feature>
<feature type="repeat" description="ARM" evidence="1">
    <location>
        <begin position="285"/>
        <end position="327"/>
    </location>
</feature>
<feature type="domain" description="U-box" evidence="2">
    <location>
        <begin position="187"/>
        <end position="425"/>
    </location>
</feature>
<feature type="repeat" description="ARM" evidence="1">
    <location>
        <begin position="370"/>
        <end position="413"/>
    </location>
</feature>
<dbReference type="SUPFAM" id="SSF48371">
    <property type="entry name" value="ARM repeat"/>
    <property type="match status" value="2"/>
</dbReference>
<name>A0A0M0K6W0_9EUKA</name>
<feature type="repeat" description="ARM" evidence="1">
    <location>
        <begin position="326"/>
        <end position="371"/>
    </location>
</feature>
<dbReference type="Gene3D" id="1.25.10.10">
    <property type="entry name" value="Leucine-rich Repeat Variant"/>
    <property type="match status" value="4"/>
</dbReference>
<keyword evidence="4" id="KW-1185">Reference proteome</keyword>
<accession>A0A0M0K6W0</accession>
<dbReference type="EMBL" id="JWZX01001188">
    <property type="protein sequence ID" value="KOO34529.1"/>
    <property type="molecule type" value="Genomic_DNA"/>
</dbReference>
<sequence length="480" mass="48991">ETRRWAAAAIAALADDNISTRIEIAEEGGIAPLVSLILAERESASYSRQAPLVVESAVHALYHLASDEDNKLAIARLGGIPPLVRLIELDDEGTDETMEWAAAALETLARGSHENQLALSRLEAIRPLTLLCGAEQPRTRAHAAGALLCIATPKENLTNVVVPLVELLELRNPAALAIAAHLLAALAARGVAGRTAVADAGGIPSLVRMLGDGTNPAQLQIDAAACLFDLARTPNGKSSLAAAGGVSPLVQMLSCASVDAQTHAAGALWLLATVPACQPTLVNAGSIEPLVALLSSPSVAAATHAADALGQLGSGSDNKAAIIKAGSVPPLVALLSASAPPEARESAAAVLAELSRGKKDGAREAIAKAGGVELLVQLLSTDCEPILVKHAAMALWGLTSEPALHGLVARAGAMPLLVALLQSDTHKGEVHGHAAATLSNVASDPTCRHLLTTQTNAMGVLMGLTQGGSAWLMSVAMLPR</sequence>
<dbReference type="OrthoDB" id="29145at2759"/>